<evidence type="ECO:0000313" key="3">
    <source>
        <dbReference type="EMBL" id="MFC6879502.1"/>
    </source>
</evidence>
<keyword evidence="2" id="KW-0812">Transmembrane</keyword>
<evidence type="ECO:0000256" key="1">
    <source>
        <dbReference type="SAM" id="MobiDB-lite"/>
    </source>
</evidence>
<accession>A0ABW2CD65</accession>
<organism evidence="3 4">
    <name type="scientific">Actinomadura yumaensis</name>
    <dbReference type="NCBI Taxonomy" id="111807"/>
    <lineage>
        <taxon>Bacteria</taxon>
        <taxon>Bacillati</taxon>
        <taxon>Actinomycetota</taxon>
        <taxon>Actinomycetes</taxon>
        <taxon>Streptosporangiales</taxon>
        <taxon>Thermomonosporaceae</taxon>
        <taxon>Actinomadura</taxon>
    </lineage>
</organism>
<proteinExistence type="predicted"/>
<keyword evidence="2" id="KW-0472">Membrane</keyword>
<feature type="compositionally biased region" description="Basic and acidic residues" evidence="1">
    <location>
        <begin position="37"/>
        <end position="48"/>
    </location>
</feature>
<feature type="region of interest" description="Disordered" evidence="1">
    <location>
        <begin position="37"/>
        <end position="73"/>
    </location>
</feature>
<evidence type="ECO:0000313" key="4">
    <source>
        <dbReference type="Proteomes" id="UP001596380"/>
    </source>
</evidence>
<gene>
    <name evidence="3" type="ORF">ACFQKB_06950</name>
</gene>
<evidence type="ECO:0000256" key="2">
    <source>
        <dbReference type="SAM" id="Phobius"/>
    </source>
</evidence>
<protein>
    <submittedName>
        <fullName evidence="3">Uncharacterized protein</fullName>
    </submittedName>
</protein>
<comment type="caution">
    <text evidence="3">The sequence shown here is derived from an EMBL/GenBank/DDBJ whole genome shotgun (WGS) entry which is preliminary data.</text>
</comment>
<reference evidence="4" key="1">
    <citation type="journal article" date="2019" name="Int. J. Syst. Evol. Microbiol.">
        <title>The Global Catalogue of Microorganisms (GCM) 10K type strain sequencing project: providing services to taxonomists for standard genome sequencing and annotation.</title>
        <authorList>
            <consortium name="The Broad Institute Genomics Platform"/>
            <consortium name="The Broad Institute Genome Sequencing Center for Infectious Disease"/>
            <person name="Wu L."/>
            <person name="Ma J."/>
        </authorList>
    </citation>
    <scope>NUCLEOTIDE SEQUENCE [LARGE SCALE GENOMIC DNA]</scope>
    <source>
        <strain evidence="4">JCM 3369</strain>
    </source>
</reference>
<keyword evidence="2" id="KW-1133">Transmembrane helix</keyword>
<dbReference type="RefSeq" id="WP_160824108.1">
    <property type="nucleotide sequence ID" value="NZ_JBHSXE010000001.1"/>
</dbReference>
<dbReference type="EMBL" id="JBHSXS010000002">
    <property type="protein sequence ID" value="MFC6879502.1"/>
    <property type="molecule type" value="Genomic_DNA"/>
</dbReference>
<feature type="transmembrane region" description="Helical" evidence="2">
    <location>
        <begin position="6"/>
        <end position="30"/>
    </location>
</feature>
<keyword evidence="4" id="KW-1185">Reference proteome</keyword>
<name>A0ABW2CD65_9ACTN</name>
<dbReference type="Proteomes" id="UP001596380">
    <property type="component" value="Unassembled WGS sequence"/>
</dbReference>
<sequence length="73" mass="7882">MDAITIGAGALIAVLLFAALGVVFVLTRLFRKVEQKGQGRCHPERLPDRNQPQRSDASTGRPHKQPAAAAYCP</sequence>